<dbReference type="InterPro" id="IPR001810">
    <property type="entry name" value="F-box_dom"/>
</dbReference>
<evidence type="ECO:0000313" key="5">
    <source>
        <dbReference type="EMBL" id="KAF1844427.1"/>
    </source>
</evidence>
<gene>
    <name evidence="5" type="ORF">K460DRAFT_369284</name>
</gene>
<feature type="region of interest" description="Disordered" evidence="2">
    <location>
        <begin position="637"/>
        <end position="669"/>
    </location>
</feature>
<dbReference type="PANTHER" id="PTHR24067">
    <property type="entry name" value="UBIQUITIN-CONJUGATING ENZYME E2"/>
    <property type="match status" value="1"/>
</dbReference>
<dbReference type="EMBL" id="ML976617">
    <property type="protein sequence ID" value="KAF1844427.1"/>
    <property type="molecule type" value="Genomic_DNA"/>
</dbReference>
<evidence type="ECO:0008006" key="7">
    <source>
        <dbReference type="Google" id="ProtNLM"/>
    </source>
</evidence>
<evidence type="ECO:0000256" key="2">
    <source>
        <dbReference type="SAM" id="MobiDB-lite"/>
    </source>
</evidence>
<dbReference type="CDD" id="cd00195">
    <property type="entry name" value="UBCc_UEV"/>
    <property type="match status" value="1"/>
</dbReference>
<keyword evidence="1" id="KW-0833">Ubl conjugation pathway</keyword>
<dbReference type="InterPro" id="IPR000608">
    <property type="entry name" value="UBC"/>
</dbReference>
<dbReference type="RefSeq" id="XP_040786990.1">
    <property type="nucleotide sequence ID" value="XM_040933932.1"/>
</dbReference>
<accession>A0A9P4GF11</accession>
<dbReference type="Proteomes" id="UP000800039">
    <property type="component" value="Unassembled WGS sequence"/>
</dbReference>
<keyword evidence="6" id="KW-1185">Reference proteome</keyword>
<evidence type="ECO:0000313" key="6">
    <source>
        <dbReference type="Proteomes" id="UP000800039"/>
    </source>
</evidence>
<dbReference type="PROSITE" id="PS50181">
    <property type="entry name" value="FBOX"/>
    <property type="match status" value="1"/>
</dbReference>
<dbReference type="GeneID" id="63851183"/>
<organism evidence="5 6">
    <name type="scientific">Cucurbitaria berberidis CBS 394.84</name>
    <dbReference type="NCBI Taxonomy" id="1168544"/>
    <lineage>
        <taxon>Eukaryota</taxon>
        <taxon>Fungi</taxon>
        <taxon>Dikarya</taxon>
        <taxon>Ascomycota</taxon>
        <taxon>Pezizomycotina</taxon>
        <taxon>Dothideomycetes</taxon>
        <taxon>Pleosporomycetidae</taxon>
        <taxon>Pleosporales</taxon>
        <taxon>Pleosporineae</taxon>
        <taxon>Cucurbitariaceae</taxon>
        <taxon>Cucurbitaria</taxon>
    </lineage>
</organism>
<proteinExistence type="predicted"/>
<evidence type="ECO:0000259" key="4">
    <source>
        <dbReference type="PROSITE" id="PS50181"/>
    </source>
</evidence>
<feature type="domain" description="UBC core" evidence="3">
    <location>
        <begin position="1"/>
        <end position="151"/>
    </location>
</feature>
<dbReference type="InterPro" id="IPR050113">
    <property type="entry name" value="Ub_conjugating_enzyme"/>
</dbReference>
<protein>
    <recommendedName>
        <fullName evidence="7">UBC core domain-containing protein</fullName>
    </recommendedName>
</protein>
<dbReference type="SUPFAM" id="SSF54495">
    <property type="entry name" value="UBC-like"/>
    <property type="match status" value="1"/>
</dbReference>
<reference evidence="5" key="1">
    <citation type="submission" date="2020-01" db="EMBL/GenBank/DDBJ databases">
        <authorList>
            <consortium name="DOE Joint Genome Institute"/>
            <person name="Haridas S."/>
            <person name="Albert R."/>
            <person name="Binder M."/>
            <person name="Bloem J."/>
            <person name="Labutti K."/>
            <person name="Salamov A."/>
            <person name="Andreopoulos B."/>
            <person name="Baker S.E."/>
            <person name="Barry K."/>
            <person name="Bills G."/>
            <person name="Bluhm B.H."/>
            <person name="Cannon C."/>
            <person name="Castanera R."/>
            <person name="Culley D.E."/>
            <person name="Daum C."/>
            <person name="Ezra D."/>
            <person name="Gonzalez J.B."/>
            <person name="Henrissat B."/>
            <person name="Kuo A."/>
            <person name="Liang C."/>
            <person name="Lipzen A."/>
            <person name="Lutzoni F."/>
            <person name="Magnuson J."/>
            <person name="Mondo S."/>
            <person name="Nolan M."/>
            <person name="Ohm R."/>
            <person name="Pangilinan J."/>
            <person name="Park H.-J."/>
            <person name="Ramirez L."/>
            <person name="Alfaro M."/>
            <person name="Sun H."/>
            <person name="Tritt A."/>
            <person name="Yoshinaga Y."/>
            <person name="Zwiers L.-H."/>
            <person name="Turgeon B.G."/>
            <person name="Goodwin S.B."/>
            <person name="Spatafora J.W."/>
            <person name="Crous P.W."/>
            <person name="Grigoriev I.V."/>
        </authorList>
    </citation>
    <scope>NUCLEOTIDE SEQUENCE</scope>
    <source>
        <strain evidence="5">CBS 394.84</strain>
    </source>
</reference>
<dbReference type="Gene3D" id="3.10.110.10">
    <property type="entry name" value="Ubiquitin Conjugating Enzyme"/>
    <property type="match status" value="1"/>
</dbReference>
<dbReference type="SMART" id="SM00212">
    <property type="entry name" value="UBCc"/>
    <property type="match status" value="1"/>
</dbReference>
<dbReference type="AlphaFoldDB" id="A0A9P4GF11"/>
<dbReference type="InterPro" id="IPR016135">
    <property type="entry name" value="UBQ-conjugating_enzyme/RWD"/>
</dbReference>
<evidence type="ECO:0000259" key="3">
    <source>
        <dbReference type="PROSITE" id="PS50127"/>
    </source>
</evidence>
<dbReference type="PROSITE" id="PS50127">
    <property type="entry name" value="UBC_2"/>
    <property type="match status" value="1"/>
</dbReference>
<feature type="compositionally biased region" description="Gly residues" evidence="2">
    <location>
        <begin position="644"/>
        <end position="669"/>
    </location>
</feature>
<comment type="caution">
    <text evidence="5">The sequence shown here is derived from an EMBL/GenBank/DDBJ whole genome shotgun (WGS) entry which is preliminary data.</text>
</comment>
<name>A0A9P4GF11_9PLEO</name>
<feature type="domain" description="F-box" evidence="4">
    <location>
        <begin position="199"/>
        <end position="245"/>
    </location>
</feature>
<dbReference type="OrthoDB" id="109543at2759"/>
<sequence length="669" mass="74539">MPASLRRRLLDDIADIQQDPYPNVHLHFDDANIHSACLILTPEDQDPLHLKMEFPESYPLRAPTVTIQSDIIHPNVFGGYICASILNTIGGWTPAYTLRGIVIQLLSFFCSDELEQNYAGRPQLKEDYAGGAINLAEYRRKGLRQSHIRSNFSSCLVCGFGEDRDRDLEPSEPEDMAVEYTAPPTQPTSIVYPKPEQHISKLFALPDEILLLLLSELGTRDVLALADAVPTIKTVVYSYDFIRTRELQCFCLKRSFMEIKLGIGVSVKGGRRPVFRSEFDLLGQEAFFQHGVRRSIQGVEFEKWLPLPLSRRHWNLVKTNVGPCLKGLHDHAQMRSKEADHVDVLYHFMNSIVVQFSADAEKGYNSPDSRSTLSHASEKAVEAYFSIFHLLLCLATENPAIVTGANRIVSRFLAGPRTKAHFPDLGHVLVAALISDAGLTEDLTFHIIKEAILRNVVWMLDTKGAGMAELAYLEPSAVSDYRLVMTFNASPTSYRLLMFLKLFSAAARPPGKSLSDLRDALFDTHGAPPPGTSTTMAQRIRSIREINTFPRFLAAMGIKDTPSKAQFTAFLRRTVTDSVSVGYSRMPMSQSELYMIRKVRERNVEVAGGVQVTSALERWFERGERWYDNGWNGRPSFFPEDRGLGGGNGRGNGRGGRGRGGGGGRGRGG</sequence>
<dbReference type="Pfam" id="PF00179">
    <property type="entry name" value="UQ_con"/>
    <property type="match status" value="1"/>
</dbReference>
<evidence type="ECO:0000256" key="1">
    <source>
        <dbReference type="ARBA" id="ARBA00022786"/>
    </source>
</evidence>